<dbReference type="Pfam" id="PF02423">
    <property type="entry name" value="OCD_Mu_crystall"/>
    <property type="match status" value="1"/>
</dbReference>
<dbReference type="InterPro" id="IPR003462">
    <property type="entry name" value="ODC_Mu_crystall"/>
</dbReference>
<dbReference type="OrthoDB" id="9785971at2"/>
<sequence length="324" mass="33394">MSGHSITIVSGSAAQKVVSHADAIGLMREAFISLDAGQSLNFAGARGHGSDPATRFGAKPGYDAINRVPGLKIGSYWPGNMAHGLLNHGSTTVLLDDATGFPTAIVEASWLNGLRTAASDAVGVEALSRPDSRVLAIIGTGNQAWHDAKAISLVRPIEQILIAGRNREAAKELAEKLQADGIAAEPTDIADALAQADIVATTTPSRAKLFDAADIRPGTHISAMGADGPGKQELPVELAARAQLFADEPGQSLVIGEFQYLAGTPDAERITAIGAVLRGAAEGRASPDSTTIYDSSGIGLQDLVIASFALSQARAAGIAQEVEF</sequence>
<dbReference type="Gene3D" id="3.30.1780.10">
    <property type="entry name" value="ornithine cyclodeaminase, domain 1"/>
    <property type="match status" value="1"/>
</dbReference>
<dbReference type="EMBL" id="RAHJ01000018">
    <property type="protein sequence ID" value="RJX67912.1"/>
    <property type="molecule type" value="Genomic_DNA"/>
</dbReference>
<dbReference type="Gene3D" id="3.40.50.720">
    <property type="entry name" value="NAD(P)-binding Rossmann-like Domain"/>
    <property type="match status" value="1"/>
</dbReference>
<dbReference type="GO" id="GO:0005737">
    <property type="term" value="C:cytoplasm"/>
    <property type="evidence" value="ECO:0007669"/>
    <property type="project" value="TreeGrafter"/>
</dbReference>
<dbReference type="AlphaFoldDB" id="A0A419R209"/>
<evidence type="ECO:0000313" key="1">
    <source>
        <dbReference type="EMBL" id="RJX67912.1"/>
    </source>
</evidence>
<dbReference type="PANTHER" id="PTHR13812">
    <property type="entry name" value="KETIMINE REDUCTASE MU-CRYSTALLIN"/>
    <property type="match status" value="1"/>
</dbReference>
<accession>A0A419R209</accession>
<dbReference type="InterPro" id="IPR036291">
    <property type="entry name" value="NAD(P)-bd_dom_sf"/>
</dbReference>
<dbReference type="PIRSF" id="PIRSF001439">
    <property type="entry name" value="CryM"/>
    <property type="match status" value="1"/>
</dbReference>
<dbReference type="InterPro" id="IPR023401">
    <property type="entry name" value="ODC_N"/>
</dbReference>
<keyword evidence="2" id="KW-1185">Reference proteome</keyword>
<protein>
    <submittedName>
        <fullName evidence="1">Ornithine cyclodeaminase family protein</fullName>
    </submittedName>
</protein>
<comment type="caution">
    <text evidence="1">The sequence shown here is derived from an EMBL/GenBank/DDBJ whole genome shotgun (WGS) entry which is preliminary data.</text>
</comment>
<dbReference type="SUPFAM" id="SSF51735">
    <property type="entry name" value="NAD(P)-binding Rossmann-fold domains"/>
    <property type="match status" value="1"/>
</dbReference>
<reference evidence="1 2" key="1">
    <citation type="submission" date="2018-09" db="EMBL/GenBank/DDBJ databases">
        <title>Altererythrobacter sp.Ery1 and Ery12, the genome sequencing of novel strains in genus Alterythrobacter.</title>
        <authorList>
            <person name="Cheng H."/>
            <person name="Wu Y.-H."/>
            <person name="Fang C."/>
            <person name="Xu X.-W."/>
        </authorList>
    </citation>
    <scope>NUCLEOTIDE SEQUENCE [LARGE SCALE GENOMIC DNA]</scope>
    <source>
        <strain evidence="1 2">Ery12</strain>
    </source>
</reference>
<name>A0A419R209_9SPHN</name>
<proteinExistence type="predicted"/>
<gene>
    <name evidence="1" type="ORF">D6858_08145</name>
</gene>
<dbReference type="Proteomes" id="UP000284322">
    <property type="component" value="Unassembled WGS sequence"/>
</dbReference>
<dbReference type="PANTHER" id="PTHR13812:SF19">
    <property type="entry name" value="KETIMINE REDUCTASE MU-CRYSTALLIN"/>
    <property type="match status" value="1"/>
</dbReference>
<evidence type="ECO:0000313" key="2">
    <source>
        <dbReference type="Proteomes" id="UP000284322"/>
    </source>
</evidence>
<organism evidence="1 2">
    <name type="scientific">Tsuneonella suprasediminis</name>
    <dbReference type="NCBI Taxonomy" id="2306996"/>
    <lineage>
        <taxon>Bacteria</taxon>
        <taxon>Pseudomonadati</taxon>
        <taxon>Pseudomonadota</taxon>
        <taxon>Alphaproteobacteria</taxon>
        <taxon>Sphingomonadales</taxon>
        <taxon>Erythrobacteraceae</taxon>
        <taxon>Tsuneonella</taxon>
    </lineage>
</organism>